<comment type="similarity">
    <text evidence="1">Belongs to the UPF0354 family.</text>
</comment>
<proteinExistence type="inferred from homology"/>
<sequence>MKPMKLSRLIEERLKKHGWTFQYDREKETLRVEDPAIGKGMTIGLNEIAARYETEKDQAIDEVVYHIEEALLAMKKGGGLEGKEKSIFPVIRSTSFPEKSSEEIPLLFDSHTAETRIYYAVDMGKTYRLIDRNMMEREGWSHQRIKESALFNLRGLAPSIKEDEVAGNTFYFLRANDGYDASRVLNESLLQSFKTRISGTMALALPHQDVLIIADIQNETGYDILAQMTMSFFASGRVPITALSFLYEEGELEPVFILGKNRPNLPKDGKEE</sequence>
<comment type="caution">
    <text evidence="2">The sequence shown here is derived from an EMBL/GenBank/DDBJ whole genome shotgun (WGS) entry which is preliminary data.</text>
</comment>
<dbReference type="OrthoDB" id="154553at2"/>
<dbReference type="PIRSF" id="PIRSF012562">
    <property type="entry name" value="UCP012562"/>
    <property type="match status" value="1"/>
</dbReference>
<keyword evidence="3" id="KW-1185">Reference proteome</keyword>
<dbReference type="Proteomes" id="UP000434639">
    <property type="component" value="Unassembled WGS sequence"/>
</dbReference>
<dbReference type="HAMAP" id="MF_01548">
    <property type="entry name" value="UPF0354"/>
    <property type="match status" value="1"/>
</dbReference>
<evidence type="ECO:0000256" key="1">
    <source>
        <dbReference type="HAMAP-Rule" id="MF_01548"/>
    </source>
</evidence>
<accession>A0A7X2S8K1</accession>
<name>A0A7X2S8K1_9BACI</name>
<gene>
    <name evidence="2" type="ORF">GKZ89_19775</name>
</gene>
<dbReference type="AlphaFoldDB" id="A0A7X2S8K1"/>
<organism evidence="2 3">
    <name type="scientific">Metabacillus mangrovi</name>
    <dbReference type="NCBI Taxonomy" id="1491830"/>
    <lineage>
        <taxon>Bacteria</taxon>
        <taxon>Bacillati</taxon>
        <taxon>Bacillota</taxon>
        <taxon>Bacilli</taxon>
        <taxon>Bacillales</taxon>
        <taxon>Bacillaceae</taxon>
        <taxon>Metabacillus</taxon>
    </lineage>
</organism>
<dbReference type="EMBL" id="WMIB01000034">
    <property type="protein sequence ID" value="MTH55637.1"/>
    <property type="molecule type" value="Genomic_DNA"/>
</dbReference>
<protein>
    <recommendedName>
        <fullName evidence="1">UPF0354 protein GKZ89_19775</fullName>
    </recommendedName>
</protein>
<dbReference type="Pfam" id="PF07285">
    <property type="entry name" value="DUF1444"/>
    <property type="match status" value="1"/>
</dbReference>
<dbReference type="NCBIfam" id="NF010189">
    <property type="entry name" value="PRK13668.1"/>
    <property type="match status" value="1"/>
</dbReference>
<reference evidence="2 3" key="1">
    <citation type="journal article" date="2017" name="Int. J. Syst. Evol. Microbiol.">
        <title>Bacillus mangrovi sp. nov., isolated from a sediment sample from a mangrove forest.</title>
        <authorList>
            <person name="Gupta V."/>
            <person name="Singh P.K."/>
            <person name="Korpole S."/>
            <person name="Tanuku N.R.S."/>
            <person name="Pinnaka A.K."/>
        </authorList>
    </citation>
    <scope>NUCLEOTIDE SEQUENCE [LARGE SCALE GENOMIC DNA]</scope>
    <source>
        <strain evidence="2 3">KCTC 33872</strain>
    </source>
</reference>
<evidence type="ECO:0000313" key="2">
    <source>
        <dbReference type="EMBL" id="MTH55637.1"/>
    </source>
</evidence>
<dbReference type="RefSeq" id="WP_155114133.1">
    <property type="nucleotide sequence ID" value="NZ_WMIB01000034.1"/>
</dbReference>
<evidence type="ECO:0000313" key="3">
    <source>
        <dbReference type="Proteomes" id="UP000434639"/>
    </source>
</evidence>
<dbReference type="InterPro" id="IPR010838">
    <property type="entry name" value="DUF1444"/>
</dbReference>